<evidence type="ECO:0000313" key="2">
    <source>
        <dbReference type="EMBL" id="RRJ90285.1"/>
    </source>
</evidence>
<sequence>MKKNPGLLLLVGIICLVAGAYFYFQIDGDAINKENLEIATSATSAEEAAKLIAANNQNEVGGTSLAMFLLGFGGVITIFSAIALVKKK</sequence>
<organism evidence="2 3">
    <name type="scientific">Paenimyroides tangerinum</name>
    <dbReference type="NCBI Taxonomy" id="2488728"/>
    <lineage>
        <taxon>Bacteria</taxon>
        <taxon>Pseudomonadati</taxon>
        <taxon>Bacteroidota</taxon>
        <taxon>Flavobacteriia</taxon>
        <taxon>Flavobacteriales</taxon>
        <taxon>Flavobacteriaceae</taxon>
        <taxon>Paenimyroides</taxon>
    </lineage>
</organism>
<dbReference type="RefSeq" id="WP_125019113.1">
    <property type="nucleotide sequence ID" value="NZ_RQVQ01000018.1"/>
</dbReference>
<name>A0A3P3W590_9FLAO</name>
<keyword evidence="1" id="KW-0472">Membrane</keyword>
<comment type="caution">
    <text evidence="2">The sequence shown here is derived from an EMBL/GenBank/DDBJ whole genome shotgun (WGS) entry which is preliminary data.</text>
</comment>
<protein>
    <submittedName>
        <fullName evidence="2">Uncharacterized protein</fullName>
    </submittedName>
</protein>
<feature type="transmembrane region" description="Helical" evidence="1">
    <location>
        <begin position="7"/>
        <end position="26"/>
    </location>
</feature>
<feature type="transmembrane region" description="Helical" evidence="1">
    <location>
        <begin position="65"/>
        <end position="85"/>
    </location>
</feature>
<dbReference type="AlphaFoldDB" id="A0A3P3W590"/>
<gene>
    <name evidence="2" type="ORF">EG240_09255</name>
</gene>
<reference evidence="2 3" key="1">
    <citation type="submission" date="2018-11" db="EMBL/GenBank/DDBJ databases">
        <title>Flavobacterium sp. nov., YIM 102701-2 draft genome.</title>
        <authorList>
            <person name="Li G."/>
            <person name="Jiang Y."/>
        </authorList>
    </citation>
    <scope>NUCLEOTIDE SEQUENCE [LARGE SCALE GENOMIC DNA]</scope>
    <source>
        <strain evidence="2 3">YIM 102701-2</strain>
    </source>
</reference>
<evidence type="ECO:0000256" key="1">
    <source>
        <dbReference type="SAM" id="Phobius"/>
    </source>
</evidence>
<keyword evidence="1" id="KW-1133">Transmembrane helix</keyword>
<dbReference type="OrthoDB" id="1275005at2"/>
<dbReference type="Proteomes" id="UP000275719">
    <property type="component" value="Unassembled WGS sequence"/>
</dbReference>
<dbReference type="EMBL" id="RQVQ01000018">
    <property type="protein sequence ID" value="RRJ90285.1"/>
    <property type="molecule type" value="Genomic_DNA"/>
</dbReference>
<accession>A0A3P3W590</accession>
<keyword evidence="1" id="KW-0812">Transmembrane</keyword>
<proteinExistence type="predicted"/>
<keyword evidence="3" id="KW-1185">Reference proteome</keyword>
<evidence type="ECO:0000313" key="3">
    <source>
        <dbReference type="Proteomes" id="UP000275719"/>
    </source>
</evidence>